<dbReference type="STRING" id="658196.A0A397TDE4"/>
<proteinExistence type="predicted"/>
<evidence type="ECO:0000313" key="1">
    <source>
        <dbReference type="EMBL" id="RIA96243.1"/>
    </source>
</evidence>
<sequence length="174" mass="20191">MGIEVGNLSKIKHYVVLLKNNMHICSCLMAVQKIIICRYYFQFCNSISINVIQEIGVGYLYVIDKEKKDFLNWHMNFLDEKLMYSTLYGTYKRALQKALQLKSKLLCLIGILKNFANNDSESESESEESDEVYKSDKDNANVFQLQNPKIKHDKGRLVGTYKVSDEKNQSEKIK</sequence>
<dbReference type="Proteomes" id="UP000265703">
    <property type="component" value="Unassembled WGS sequence"/>
</dbReference>
<dbReference type="EMBL" id="QKYT01000048">
    <property type="protein sequence ID" value="RIA96243.1"/>
    <property type="molecule type" value="Genomic_DNA"/>
</dbReference>
<comment type="caution">
    <text evidence="1">The sequence shown here is derived from an EMBL/GenBank/DDBJ whole genome shotgun (WGS) entry which is preliminary data.</text>
</comment>
<dbReference type="OrthoDB" id="2365809at2759"/>
<gene>
    <name evidence="1" type="ORF">C1645_733438</name>
</gene>
<name>A0A397TDE4_9GLOM</name>
<accession>A0A397TDE4</accession>
<reference evidence="1 2" key="1">
    <citation type="submission" date="2018-06" db="EMBL/GenBank/DDBJ databases">
        <title>Comparative genomics reveals the genomic features of Rhizophagus irregularis, R. cerebriforme, R. diaphanum and Gigaspora rosea, and their symbiotic lifestyle signature.</title>
        <authorList>
            <person name="Morin E."/>
            <person name="San Clemente H."/>
            <person name="Chen E.C.H."/>
            <person name="De La Providencia I."/>
            <person name="Hainaut M."/>
            <person name="Kuo A."/>
            <person name="Kohler A."/>
            <person name="Murat C."/>
            <person name="Tang N."/>
            <person name="Roy S."/>
            <person name="Loubradou J."/>
            <person name="Henrissat B."/>
            <person name="Grigoriev I.V."/>
            <person name="Corradi N."/>
            <person name="Roux C."/>
            <person name="Martin F.M."/>
        </authorList>
    </citation>
    <scope>NUCLEOTIDE SEQUENCE [LARGE SCALE GENOMIC DNA]</scope>
    <source>
        <strain evidence="1 2">DAOM 227022</strain>
    </source>
</reference>
<organism evidence="1 2">
    <name type="scientific">Glomus cerebriforme</name>
    <dbReference type="NCBI Taxonomy" id="658196"/>
    <lineage>
        <taxon>Eukaryota</taxon>
        <taxon>Fungi</taxon>
        <taxon>Fungi incertae sedis</taxon>
        <taxon>Mucoromycota</taxon>
        <taxon>Glomeromycotina</taxon>
        <taxon>Glomeromycetes</taxon>
        <taxon>Glomerales</taxon>
        <taxon>Glomeraceae</taxon>
        <taxon>Glomus</taxon>
    </lineage>
</organism>
<protein>
    <submittedName>
        <fullName evidence="1">Uncharacterized protein</fullName>
    </submittedName>
</protein>
<keyword evidence="2" id="KW-1185">Reference proteome</keyword>
<dbReference type="AlphaFoldDB" id="A0A397TDE4"/>
<evidence type="ECO:0000313" key="2">
    <source>
        <dbReference type="Proteomes" id="UP000265703"/>
    </source>
</evidence>